<keyword evidence="2" id="KW-0479">Metal-binding</keyword>
<dbReference type="AlphaFoldDB" id="A0A9N9IZ96"/>
<evidence type="ECO:0000256" key="2">
    <source>
        <dbReference type="ARBA" id="ARBA00022723"/>
    </source>
</evidence>
<organism evidence="11 12">
    <name type="scientific">Dentiscutata erythropus</name>
    <dbReference type="NCBI Taxonomy" id="1348616"/>
    <lineage>
        <taxon>Eukaryota</taxon>
        <taxon>Fungi</taxon>
        <taxon>Fungi incertae sedis</taxon>
        <taxon>Mucoromycota</taxon>
        <taxon>Glomeromycotina</taxon>
        <taxon>Glomeromycetes</taxon>
        <taxon>Diversisporales</taxon>
        <taxon>Gigasporaceae</taxon>
        <taxon>Dentiscutata</taxon>
    </lineage>
</organism>
<evidence type="ECO:0000256" key="5">
    <source>
        <dbReference type="ARBA" id="ARBA00023015"/>
    </source>
</evidence>
<feature type="compositionally biased region" description="Low complexity" evidence="9">
    <location>
        <begin position="86"/>
        <end position="98"/>
    </location>
</feature>
<feature type="non-terminal residue" evidence="11">
    <location>
        <position position="263"/>
    </location>
</feature>
<evidence type="ECO:0000256" key="4">
    <source>
        <dbReference type="ARBA" id="ARBA00022833"/>
    </source>
</evidence>
<dbReference type="EMBL" id="CAJVPY010016635">
    <property type="protein sequence ID" value="CAG8758011.1"/>
    <property type="molecule type" value="Genomic_DNA"/>
</dbReference>
<dbReference type="Proteomes" id="UP000789405">
    <property type="component" value="Unassembled WGS sequence"/>
</dbReference>
<dbReference type="GO" id="GO:0005634">
    <property type="term" value="C:nucleus"/>
    <property type="evidence" value="ECO:0007669"/>
    <property type="project" value="UniProtKB-SubCell"/>
</dbReference>
<evidence type="ECO:0000313" key="12">
    <source>
        <dbReference type="Proteomes" id="UP000789405"/>
    </source>
</evidence>
<dbReference type="InterPro" id="IPR052035">
    <property type="entry name" value="ZnF_BED_domain_contain"/>
</dbReference>
<dbReference type="InterPro" id="IPR003656">
    <property type="entry name" value="Znf_BED"/>
</dbReference>
<keyword evidence="12" id="KW-1185">Reference proteome</keyword>
<evidence type="ECO:0000256" key="9">
    <source>
        <dbReference type="SAM" id="MobiDB-lite"/>
    </source>
</evidence>
<dbReference type="GO" id="GO:0008270">
    <property type="term" value="F:zinc ion binding"/>
    <property type="evidence" value="ECO:0007669"/>
    <property type="project" value="UniProtKB-KW"/>
</dbReference>
<dbReference type="Pfam" id="PF02892">
    <property type="entry name" value="zf-BED"/>
    <property type="match status" value="1"/>
</dbReference>
<dbReference type="SMART" id="SM00614">
    <property type="entry name" value="ZnF_BED"/>
    <property type="match status" value="1"/>
</dbReference>
<dbReference type="OrthoDB" id="1607513at2759"/>
<keyword evidence="3 8" id="KW-0863">Zinc-finger</keyword>
<comment type="subcellular location">
    <subcellularLocation>
        <location evidence="1">Nucleus</location>
    </subcellularLocation>
</comment>
<evidence type="ECO:0000259" key="10">
    <source>
        <dbReference type="PROSITE" id="PS50808"/>
    </source>
</evidence>
<keyword evidence="6" id="KW-0804">Transcription</keyword>
<dbReference type="PROSITE" id="PS50808">
    <property type="entry name" value="ZF_BED"/>
    <property type="match status" value="1"/>
</dbReference>
<evidence type="ECO:0000256" key="3">
    <source>
        <dbReference type="ARBA" id="ARBA00022771"/>
    </source>
</evidence>
<evidence type="ECO:0000256" key="8">
    <source>
        <dbReference type="PROSITE-ProRule" id="PRU00027"/>
    </source>
</evidence>
<dbReference type="PANTHER" id="PTHR46481:SF10">
    <property type="entry name" value="ZINC FINGER BED DOMAIN-CONTAINING PROTEIN 39"/>
    <property type="match status" value="1"/>
</dbReference>
<dbReference type="GO" id="GO:0003677">
    <property type="term" value="F:DNA binding"/>
    <property type="evidence" value="ECO:0007669"/>
    <property type="project" value="InterPro"/>
</dbReference>
<keyword evidence="5" id="KW-0805">Transcription regulation</keyword>
<feature type="domain" description="BED-type" evidence="10">
    <location>
        <begin position="100"/>
        <end position="153"/>
    </location>
</feature>
<gene>
    <name evidence="11" type="ORF">DERYTH_LOCUS17534</name>
</gene>
<accession>A0A9N9IZ96</accession>
<keyword evidence="4" id="KW-0862">Zinc</keyword>
<reference evidence="11" key="1">
    <citation type="submission" date="2021-06" db="EMBL/GenBank/DDBJ databases">
        <authorList>
            <person name="Kallberg Y."/>
            <person name="Tangrot J."/>
            <person name="Rosling A."/>
        </authorList>
    </citation>
    <scope>NUCLEOTIDE SEQUENCE</scope>
    <source>
        <strain evidence="11">MA453B</strain>
    </source>
</reference>
<evidence type="ECO:0000256" key="1">
    <source>
        <dbReference type="ARBA" id="ARBA00004123"/>
    </source>
</evidence>
<name>A0A9N9IZ96_9GLOM</name>
<feature type="region of interest" description="Disordered" evidence="9">
    <location>
        <begin position="77"/>
        <end position="98"/>
    </location>
</feature>
<sequence>INNSASVNMSDPINSHNKTANMNDSTDNYNELTNIDNSLKNHNIDNYNIDDILISNNYTSTSFVLVSSVTNFDTGLTNSTPTNAISQTNSETSSQTTSSKYTSHVYNSFSIVHDKQKAKCKYCNKLLSHKKGSETSHFRRYLDSCHKYQRSLFNDSGSDPNLPNGQTQLRFDTQTRKRLYSKDSTRKDITDIVVLDELSFQFVEGISADTTKQDVIKAYSKRKTLIKEILQNAEGRISLICDTWTSLQQLGYLAVTAYFFNKE</sequence>
<evidence type="ECO:0000313" key="11">
    <source>
        <dbReference type="EMBL" id="CAG8758011.1"/>
    </source>
</evidence>
<dbReference type="PANTHER" id="PTHR46481">
    <property type="entry name" value="ZINC FINGER BED DOMAIN-CONTAINING PROTEIN 4"/>
    <property type="match status" value="1"/>
</dbReference>
<comment type="caution">
    <text evidence="11">The sequence shown here is derived from an EMBL/GenBank/DDBJ whole genome shotgun (WGS) entry which is preliminary data.</text>
</comment>
<protein>
    <submittedName>
        <fullName evidence="11">26210_t:CDS:1</fullName>
    </submittedName>
</protein>
<feature type="region of interest" description="Disordered" evidence="9">
    <location>
        <begin position="1"/>
        <end position="23"/>
    </location>
</feature>
<evidence type="ECO:0000256" key="6">
    <source>
        <dbReference type="ARBA" id="ARBA00023163"/>
    </source>
</evidence>
<proteinExistence type="predicted"/>
<keyword evidence="7" id="KW-0539">Nucleus</keyword>
<evidence type="ECO:0000256" key="7">
    <source>
        <dbReference type="ARBA" id="ARBA00023242"/>
    </source>
</evidence>